<dbReference type="AlphaFoldDB" id="A0A246B707"/>
<accession>A0A246B707</accession>
<gene>
    <name evidence="2" type="ORF">AP75_14045</name>
</gene>
<keyword evidence="1" id="KW-0812">Transmembrane</keyword>
<feature type="transmembrane region" description="Helical" evidence="1">
    <location>
        <begin position="108"/>
        <end position="124"/>
    </location>
</feature>
<evidence type="ECO:0000313" key="3">
    <source>
        <dbReference type="Proteomes" id="UP000197587"/>
    </source>
</evidence>
<comment type="caution">
    <text evidence="2">The sequence shown here is derived from an EMBL/GenBank/DDBJ whole genome shotgun (WGS) entry which is preliminary data.</text>
</comment>
<dbReference type="Proteomes" id="UP000197587">
    <property type="component" value="Unassembled WGS sequence"/>
</dbReference>
<evidence type="ECO:0000313" key="2">
    <source>
        <dbReference type="EMBL" id="OWK96909.1"/>
    </source>
</evidence>
<organism evidence="2 3">
    <name type="scientific">Kaistella haifensis DSM 19056</name>
    <dbReference type="NCBI Taxonomy" id="1450526"/>
    <lineage>
        <taxon>Bacteria</taxon>
        <taxon>Pseudomonadati</taxon>
        <taxon>Bacteroidota</taxon>
        <taxon>Flavobacteriia</taxon>
        <taxon>Flavobacteriales</taxon>
        <taxon>Weeksellaceae</taxon>
        <taxon>Chryseobacterium group</taxon>
        <taxon>Kaistella</taxon>
    </lineage>
</organism>
<dbReference type="EMBL" id="JASZ02000093">
    <property type="protein sequence ID" value="OWK96909.1"/>
    <property type="molecule type" value="Genomic_DNA"/>
</dbReference>
<evidence type="ECO:0000256" key="1">
    <source>
        <dbReference type="SAM" id="Phobius"/>
    </source>
</evidence>
<proteinExistence type="predicted"/>
<sequence length="140" mass="16364">MKNKVIIRMSKNIFLKDKNYKITVNEKEQLHTLNTKNNRIEIELNSQINNIEISNKNISKKYNFNSAENNVKFLNIYPNLTYDLALGIFLGFSIIASLIILFLSVTKGVNLLLIFITFLPLFFLKKKNFEDGFEIKELKQ</sequence>
<keyword evidence="1" id="KW-1133">Transmembrane helix</keyword>
<feature type="transmembrane region" description="Helical" evidence="1">
    <location>
        <begin position="80"/>
        <end position="102"/>
    </location>
</feature>
<name>A0A246B707_9FLAO</name>
<keyword evidence="3" id="KW-1185">Reference proteome</keyword>
<protein>
    <submittedName>
        <fullName evidence="2">Uncharacterized protein</fullName>
    </submittedName>
</protein>
<reference evidence="2 3" key="1">
    <citation type="submission" date="2017-05" db="EMBL/GenBank/DDBJ databases">
        <title>Genome of Chryseobacterium haifense.</title>
        <authorList>
            <person name="Newman J.D."/>
        </authorList>
    </citation>
    <scope>NUCLEOTIDE SEQUENCE [LARGE SCALE GENOMIC DNA]</scope>
    <source>
        <strain evidence="2 3">DSM 19056</strain>
    </source>
</reference>
<keyword evidence="1" id="KW-0472">Membrane</keyword>
<dbReference type="RefSeq" id="WP_088265007.1">
    <property type="nucleotide sequence ID" value="NZ_JASZ02000093.1"/>
</dbReference>